<protein>
    <submittedName>
        <fullName evidence="1">Uncharacterized protein</fullName>
    </submittedName>
</protein>
<feature type="non-terminal residue" evidence="1">
    <location>
        <position position="1"/>
    </location>
</feature>
<evidence type="ECO:0000313" key="1">
    <source>
        <dbReference type="EMBL" id="CEK53330.1"/>
    </source>
</evidence>
<dbReference type="AlphaFoldDB" id="A0A0B6YCV5"/>
<name>A0A0B6YCV5_9EUPU</name>
<sequence>TTLPESKDSLFPKTVPRFRQQKAEKSAELNESKSFKSILEQRNLKLDYINGGNGIKNPLLNTEFVDSKLELAASSCSLSCPVCNLTVDVAKHLQKHL</sequence>
<feature type="non-terminal residue" evidence="1">
    <location>
        <position position="97"/>
    </location>
</feature>
<dbReference type="EMBL" id="HACG01006465">
    <property type="protein sequence ID" value="CEK53330.1"/>
    <property type="molecule type" value="Transcribed_RNA"/>
</dbReference>
<accession>A0A0B6YCV5</accession>
<organism evidence="1">
    <name type="scientific">Arion vulgaris</name>
    <dbReference type="NCBI Taxonomy" id="1028688"/>
    <lineage>
        <taxon>Eukaryota</taxon>
        <taxon>Metazoa</taxon>
        <taxon>Spiralia</taxon>
        <taxon>Lophotrochozoa</taxon>
        <taxon>Mollusca</taxon>
        <taxon>Gastropoda</taxon>
        <taxon>Heterobranchia</taxon>
        <taxon>Euthyneura</taxon>
        <taxon>Panpulmonata</taxon>
        <taxon>Eupulmonata</taxon>
        <taxon>Stylommatophora</taxon>
        <taxon>Helicina</taxon>
        <taxon>Arionoidea</taxon>
        <taxon>Arionidae</taxon>
        <taxon>Arion</taxon>
    </lineage>
</organism>
<gene>
    <name evidence="1" type="primary">ORF19917</name>
</gene>
<proteinExistence type="predicted"/>
<reference evidence="1" key="1">
    <citation type="submission" date="2014-12" db="EMBL/GenBank/DDBJ databases">
        <title>Insight into the proteome of Arion vulgaris.</title>
        <authorList>
            <person name="Aradska J."/>
            <person name="Bulat T."/>
            <person name="Smidak R."/>
            <person name="Sarate P."/>
            <person name="Gangsoo J."/>
            <person name="Sialana F."/>
            <person name="Bilban M."/>
            <person name="Lubec G."/>
        </authorList>
    </citation>
    <scope>NUCLEOTIDE SEQUENCE</scope>
    <source>
        <tissue evidence="1">Skin</tissue>
    </source>
</reference>